<dbReference type="PROSITE" id="PS51192">
    <property type="entry name" value="HELICASE_ATP_BIND_1"/>
    <property type="match status" value="1"/>
</dbReference>
<dbReference type="PROSITE" id="PS00039">
    <property type="entry name" value="DEAD_ATP_HELICASE"/>
    <property type="match status" value="1"/>
</dbReference>
<keyword evidence="6" id="KW-1185">Reference proteome</keyword>
<feature type="domain" description="Helicase ATP-binding" evidence="4">
    <location>
        <begin position="57"/>
        <end position="165"/>
    </location>
</feature>
<dbReference type="InterPro" id="IPR011545">
    <property type="entry name" value="DEAD/DEAH_box_helicase_dom"/>
</dbReference>
<comment type="similarity">
    <text evidence="3">Belongs to the DEAD box helicase family.</text>
</comment>
<dbReference type="InterPro" id="IPR000629">
    <property type="entry name" value="RNA-helicase_DEAD-box_CS"/>
</dbReference>
<dbReference type="InterPro" id="IPR014001">
    <property type="entry name" value="Helicase_ATP-bd"/>
</dbReference>
<evidence type="ECO:0000313" key="5">
    <source>
        <dbReference type="EMBL" id="ELK29807.1"/>
    </source>
</evidence>
<protein>
    <submittedName>
        <fullName evidence="5">ATP-dependent RNA helicase DDX3Y</fullName>
    </submittedName>
</protein>
<gene>
    <name evidence="5" type="ORF">MDA_GLEAN10007267</name>
</gene>
<keyword evidence="3" id="KW-0067">ATP-binding</keyword>
<dbReference type="SMART" id="SM00487">
    <property type="entry name" value="DEXDc"/>
    <property type="match status" value="1"/>
</dbReference>
<evidence type="ECO:0000313" key="6">
    <source>
        <dbReference type="Proteomes" id="UP000010556"/>
    </source>
</evidence>
<dbReference type="SUPFAM" id="SSF52540">
    <property type="entry name" value="P-loop containing nucleoside triphosphate hydrolases"/>
    <property type="match status" value="1"/>
</dbReference>
<dbReference type="Gene3D" id="3.40.50.300">
    <property type="entry name" value="P-loop containing nucleotide triphosphate hydrolases"/>
    <property type="match status" value="3"/>
</dbReference>
<dbReference type="InterPro" id="IPR027417">
    <property type="entry name" value="P-loop_NTPase"/>
</dbReference>
<organism evidence="5 6">
    <name type="scientific">Myotis davidii</name>
    <name type="common">David's myotis</name>
    <dbReference type="NCBI Taxonomy" id="225400"/>
    <lineage>
        <taxon>Eukaryota</taxon>
        <taxon>Metazoa</taxon>
        <taxon>Chordata</taxon>
        <taxon>Craniata</taxon>
        <taxon>Vertebrata</taxon>
        <taxon>Euteleostomi</taxon>
        <taxon>Mammalia</taxon>
        <taxon>Eutheria</taxon>
        <taxon>Laurasiatheria</taxon>
        <taxon>Chiroptera</taxon>
        <taxon>Yangochiroptera</taxon>
        <taxon>Vespertilionidae</taxon>
        <taxon>Myotis</taxon>
    </lineage>
</organism>
<accession>L5LUR7</accession>
<sequence>MNTLLVDVPEFLQLPEEGLGLPADGRAVVQKPCNPVIAQVGKDSPYRWGDISPHTKAHDQLQKSQSWCQYWSADLERGCHLLVATPGRLVDMMERGKIGLDFCKYLVLDEADRMLDMGFQPQIRRIVEQDTMPPKGMRHTMMFSATFPKEIQRLACDFLDEYIFLAVGKVGFTSENITQKVVWVEEADKRSFLLDLLNATGKDSLTLVFVETKKGADSLEDFLYHEGYACTSDIEEYVHRIGRTGPVGNLGLATSFFNERNINITKDLLDLLIEAKQEVPSWLESMAYEHHYKGSSHGQSKSSRFRGGFGTRDYLQSSCASSSSFSSSHSGGGGHGSSRGFGGGGYGGFYNSDGYRGNYNSQGVDCFARCDFLTNTACEVKPAHSVEIGPACVMSPPNQLCQGKASPGAKGVIQ</sequence>
<dbReference type="AlphaFoldDB" id="L5LUR7"/>
<dbReference type="GO" id="GO:0016787">
    <property type="term" value="F:hydrolase activity"/>
    <property type="evidence" value="ECO:0007669"/>
    <property type="project" value="UniProtKB-KW"/>
</dbReference>
<keyword evidence="2 3" id="KW-0347">Helicase</keyword>
<dbReference type="Proteomes" id="UP000010556">
    <property type="component" value="Unassembled WGS sequence"/>
</dbReference>
<name>L5LUR7_MYODS</name>
<proteinExistence type="inferred from homology"/>
<dbReference type="PANTHER" id="PTHR47958">
    <property type="entry name" value="ATP-DEPENDENT RNA HELICASE DBP3"/>
    <property type="match status" value="1"/>
</dbReference>
<keyword evidence="3" id="KW-0547">Nucleotide-binding</keyword>
<evidence type="ECO:0000259" key="4">
    <source>
        <dbReference type="PROSITE" id="PS51192"/>
    </source>
</evidence>
<evidence type="ECO:0000256" key="3">
    <source>
        <dbReference type="RuleBase" id="RU000492"/>
    </source>
</evidence>
<reference evidence="6" key="1">
    <citation type="journal article" date="2013" name="Science">
        <title>Comparative analysis of bat genomes provides insight into the evolution of flight and immunity.</title>
        <authorList>
            <person name="Zhang G."/>
            <person name="Cowled C."/>
            <person name="Shi Z."/>
            <person name="Huang Z."/>
            <person name="Bishop-Lilly K.A."/>
            <person name="Fang X."/>
            <person name="Wynne J.W."/>
            <person name="Xiong Z."/>
            <person name="Baker M.L."/>
            <person name="Zhao W."/>
            <person name="Tachedjian M."/>
            <person name="Zhu Y."/>
            <person name="Zhou P."/>
            <person name="Jiang X."/>
            <person name="Ng J."/>
            <person name="Yang L."/>
            <person name="Wu L."/>
            <person name="Xiao J."/>
            <person name="Feng Y."/>
            <person name="Chen Y."/>
            <person name="Sun X."/>
            <person name="Zhang Y."/>
            <person name="Marsh G.A."/>
            <person name="Crameri G."/>
            <person name="Broder C.C."/>
            <person name="Frey K.G."/>
            <person name="Wang L.F."/>
            <person name="Wang J."/>
        </authorList>
    </citation>
    <scope>NUCLEOTIDE SEQUENCE [LARGE SCALE GENOMIC DNA]</scope>
</reference>
<dbReference type="eggNOG" id="KOG0335">
    <property type="taxonomic scope" value="Eukaryota"/>
</dbReference>
<dbReference type="EMBL" id="KB107572">
    <property type="protein sequence ID" value="ELK29807.1"/>
    <property type="molecule type" value="Genomic_DNA"/>
</dbReference>
<evidence type="ECO:0000256" key="1">
    <source>
        <dbReference type="ARBA" id="ARBA00022801"/>
    </source>
</evidence>
<dbReference type="GO" id="GO:0005524">
    <property type="term" value="F:ATP binding"/>
    <property type="evidence" value="ECO:0007669"/>
    <property type="project" value="UniProtKB-KW"/>
</dbReference>
<evidence type="ECO:0000256" key="2">
    <source>
        <dbReference type="ARBA" id="ARBA00022806"/>
    </source>
</evidence>
<dbReference type="Pfam" id="PF00270">
    <property type="entry name" value="DEAD"/>
    <property type="match status" value="1"/>
</dbReference>
<dbReference type="GO" id="GO:0003676">
    <property type="term" value="F:nucleic acid binding"/>
    <property type="evidence" value="ECO:0007669"/>
    <property type="project" value="InterPro"/>
</dbReference>
<keyword evidence="1 3" id="KW-0378">Hydrolase</keyword>
<dbReference type="GO" id="GO:0004386">
    <property type="term" value="F:helicase activity"/>
    <property type="evidence" value="ECO:0007669"/>
    <property type="project" value="UniProtKB-KW"/>
</dbReference>